<dbReference type="Proteomes" id="UP000324354">
    <property type="component" value="Chromosome"/>
</dbReference>
<evidence type="ECO:0000259" key="2">
    <source>
        <dbReference type="Pfam" id="PF05763"/>
    </source>
</evidence>
<dbReference type="Gene3D" id="1.20.1260.10">
    <property type="match status" value="1"/>
</dbReference>
<dbReference type="EMBL" id="CP023154">
    <property type="protein sequence ID" value="QEK77868.1"/>
    <property type="molecule type" value="Genomic_DNA"/>
</dbReference>
<dbReference type="AlphaFoldDB" id="A0A5C0XNS4"/>
<dbReference type="GO" id="GO:0046872">
    <property type="term" value="F:metal ion binding"/>
    <property type="evidence" value="ECO:0007669"/>
    <property type="project" value="InterPro"/>
</dbReference>
<feature type="domain" description="Rubrerythrin diiron-binding" evidence="1">
    <location>
        <begin position="23"/>
        <end position="156"/>
    </location>
</feature>
<reference evidence="3 4" key="1">
    <citation type="submission" date="2017-08" db="EMBL/GenBank/DDBJ databases">
        <title>Resequencing and Reannotation of the genome of Pyrococcus furiosus type strain DSM3638.</title>
        <authorList>
            <person name="Reichelt R.M."/>
            <person name="Bunk B."/>
        </authorList>
    </citation>
    <scope>NUCLEOTIDE SEQUENCE [LARGE SCALE GENOMIC DNA]</scope>
    <source>
        <strain evidence="3 4">DSM 3638</strain>
    </source>
</reference>
<evidence type="ECO:0000259" key="1">
    <source>
        <dbReference type="Pfam" id="PF02915"/>
    </source>
</evidence>
<dbReference type="GeneID" id="41711928"/>
<proteinExistence type="predicted"/>
<dbReference type="Pfam" id="PF05763">
    <property type="entry name" value="DUF835"/>
    <property type="match status" value="1"/>
</dbReference>
<dbReference type="SUPFAM" id="SSF47240">
    <property type="entry name" value="Ferritin-like"/>
    <property type="match status" value="1"/>
</dbReference>
<feature type="domain" description="DUF835" evidence="2">
    <location>
        <begin position="180"/>
        <end position="319"/>
    </location>
</feature>
<dbReference type="GO" id="GO:0016491">
    <property type="term" value="F:oxidoreductase activity"/>
    <property type="evidence" value="ECO:0007669"/>
    <property type="project" value="InterPro"/>
</dbReference>
<sequence>MENDLKKLTKEIVGRLKNKSVKELLSYAIFNEEEEAKFYADLAEKVSRPSVKALFRRMSEESKVHELLLRKLFSKYFPGEEPVKVDVPPVEVVPFISKFESIEDYLEGLRYCMESELFAKRTYVLLSQVAENEGVRMVANELASIEQNHYEEIKAVYELVKTFRDREMLPESLKSGAYLITNESVGKYLILDLIDENKKLKLFVRENPEIFRRLIGENPNVEITWIAKVNAPNTISPTETHVLKKDIESFFEKVTKEGKKGVVFIQNVAYLVANLGFKETVDLLLHAKDLAVYYGGYLIITANPEVFEKTEWALLKLEFEVLF</sequence>
<evidence type="ECO:0000313" key="4">
    <source>
        <dbReference type="Proteomes" id="UP000324354"/>
    </source>
</evidence>
<protein>
    <submittedName>
        <fullName evidence="3">Rubrerythrin</fullName>
    </submittedName>
</protein>
<dbReference type="OrthoDB" id="86289at2157"/>
<gene>
    <name evidence="3" type="ORF">PFDSM3638_00630</name>
</gene>
<dbReference type="CDD" id="cd01045">
    <property type="entry name" value="Ferritin_like_AB"/>
    <property type="match status" value="1"/>
</dbReference>
<dbReference type="SMR" id="A0A5C0XNS4"/>
<dbReference type="RefSeq" id="WP_011011251.1">
    <property type="nucleotide sequence ID" value="NC_003413.1"/>
</dbReference>
<evidence type="ECO:0000313" key="3">
    <source>
        <dbReference type="EMBL" id="QEK77868.1"/>
    </source>
</evidence>
<dbReference type="InterPro" id="IPR003251">
    <property type="entry name" value="Rr_diiron-bd_dom"/>
</dbReference>
<dbReference type="InterPro" id="IPR015838">
    <property type="entry name" value="UCP027923_rubrerythrin"/>
</dbReference>
<dbReference type="Pfam" id="PF02915">
    <property type="entry name" value="Rubrerythrin"/>
    <property type="match status" value="1"/>
</dbReference>
<dbReference type="PIRSF" id="PIRSF027923">
    <property type="entry name" value="Rubrer_027923"/>
    <property type="match status" value="1"/>
</dbReference>
<name>A0A5C0XNS4_PYRFU</name>
<dbReference type="PANTHER" id="PTHR33531">
    <property type="entry name" value="RUBRERYTHRIN SUBFAMILY"/>
    <property type="match status" value="1"/>
</dbReference>
<dbReference type="GeneID" id="13300969"/>
<dbReference type="InterPro" id="IPR012347">
    <property type="entry name" value="Ferritin-like"/>
</dbReference>
<dbReference type="InterPro" id="IPR009078">
    <property type="entry name" value="Ferritin-like_SF"/>
</dbReference>
<dbReference type="PANTHER" id="PTHR33531:SF10">
    <property type="entry name" value="BLR7895 PROTEIN"/>
    <property type="match status" value="1"/>
</dbReference>
<dbReference type="InterPro" id="IPR008553">
    <property type="entry name" value="DUF835"/>
</dbReference>
<organism evidence="3 4">
    <name type="scientific">Pyrococcus furiosus (strain ATCC 43587 / DSM 3638 / JCM 8422 / Vc1)</name>
    <dbReference type="NCBI Taxonomy" id="186497"/>
    <lineage>
        <taxon>Archaea</taxon>
        <taxon>Methanobacteriati</taxon>
        <taxon>Methanobacteriota</taxon>
        <taxon>Thermococci</taxon>
        <taxon>Thermococcales</taxon>
        <taxon>Thermococcaceae</taxon>
        <taxon>Pyrococcus</taxon>
    </lineage>
</organism>
<accession>A0A5C0XNS4</accession>